<feature type="region of interest" description="Disordered" evidence="1">
    <location>
        <begin position="141"/>
        <end position="205"/>
    </location>
</feature>
<evidence type="ECO:0000313" key="2">
    <source>
        <dbReference type="EMBL" id="MPC34777.1"/>
    </source>
</evidence>
<sequence>MKIIRYHVATEAKTVDECTSDLEKQAADDSVSEENKNVISLFTVEQPKCAEAVPRVNIPQDKVSKTASCVISKPRPLQANKEQQNLSEVQLTAIKESVVKENLGTVEAELSKRDEEMPLTKKINPAKGDSHACDQELVATEELQDKTRKKMTPNKHKTKPDTETANSDDKGQLKKTVKKQKKTTKRRKLAKTTKTNHNDSESDDGINIILPTIEDQRRFAETASNITKVQRFQKMLQRTGLGDTMWKYYVLDYREVWARTSREQDQGVGRDSGRWNWRGRGRGLTRGRGVEMGRGHGLEDSGRGEHVVSGRRMQMGQGRGVDVGRGRGVGVTRGNERDKGRAGRGTLSGGLYCPELSRQPGKEVPHSRVQARPRIAAFPTRGHAHQEVFPRGVQVQVDKRRPEVTLQVEKED</sequence>
<dbReference type="Proteomes" id="UP000324222">
    <property type="component" value="Unassembled WGS sequence"/>
</dbReference>
<name>A0A5B7END0_PORTR</name>
<feature type="compositionally biased region" description="Basic and acidic residues" evidence="1">
    <location>
        <begin position="288"/>
        <end position="308"/>
    </location>
</feature>
<feature type="compositionally biased region" description="Gly residues" evidence="1">
    <location>
        <begin position="317"/>
        <end position="331"/>
    </location>
</feature>
<feature type="compositionally biased region" description="Basic and acidic residues" evidence="1">
    <location>
        <begin position="159"/>
        <end position="172"/>
    </location>
</feature>
<gene>
    <name evidence="2" type="ORF">E2C01_028178</name>
</gene>
<comment type="caution">
    <text evidence="2">The sequence shown here is derived from an EMBL/GenBank/DDBJ whole genome shotgun (WGS) entry which is preliminary data.</text>
</comment>
<feature type="compositionally biased region" description="Basic residues" evidence="1">
    <location>
        <begin position="173"/>
        <end position="191"/>
    </location>
</feature>
<evidence type="ECO:0000313" key="3">
    <source>
        <dbReference type="Proteomes" id="UP000324222"/>
    </source>
</evidence>
<protein>
    <submittedName>
        <fullName evidence="2">Uncharacterized protein</fullName>
    </submittedName>
</protein>
<organism evidence="2 3">
    <name type="scientific">Portunus trituberculatus</name>
    <name type="common">Swimming crab</name>
    <name type="synonym">Neptunus trituberculatus</name>
    <dbReference type="NCBI Taxonomy" id="210409"/>
    <lineage>
        <taxon>Eukaryota</taxon>
        <taxon>Metazoa</taxon>
        <taxon>Ecdysozoa</taxon>
        <taxon>Arthropoda</taxon>
        <taxon>Crustacea</taxon>
        <taxon>Multicrustacea</taxon>
        <taxon>Malacostraca</taxon>
        <taxon>Eumalacostraca</taxon>
        <taxon>Eucarida</taxon>
        <taxon>Decapoda</taxon>
        <taxon>Pleocyemata</taxon>
        <taxon>Brachyura</taxon>
        <taxon>Eubrachyura</taxon>
        <taxon>Portunoidea</taxon>
        <taxon>Portunidae</taxon>
        <taxon>Portuninae</taxon>
        <taxon>Portunus</taxon>
    </lineage>
</organism>
<evidence type="ECO:0000256" key="1">
    <source>
        <dbReference type="SAM" id="MobiDB-lite"/>
    </source>
</evidence>
<reference evidence="2 3" key="1">
    <citation type="submission" date="2019-05" db="EMBL/GenBank/DDBJ databases">
        <title>Another draft genome of Portunus trituberculatus and its Hox gene families provides insights of decapod evolution.</title>
        <authorList>
            <person name="Jeong J.-H."/>
            <person name="Song I."/>
            <person name="Kim S."/>
            <person name="Choi T."/>
            <person name="Kim D."/>
            <person name="Ryu S."/>
            <person name="Kim W."/>
        </authorList>
    </citation>
    <scope>NUCLEOTIDE SEQUENCE [LARGE SCALE GENOMIC DNA]</scope>
    <source>
        <tissue evidence="2">Muscle</tissue>
    </source>
</reference>
<accession>A0A5B7END0</accession>
<feature type="region of interest" description="Disordered" evidence="1">
    <location>
        <begin position="286"/>
        <end position="368"/>
    </location>
</feature>
<dbReference type="EMBL" id="VSRR010003130">
    <property type="protein sequence ID" value="MPC34777.1"/>
    <property type="molecule type" value="Genomic_DNA"/>
</dbReference>
<feature type="compositionally biased region" description="Basic residues" evidence="1">
    <location>
        <begin position="147"/>
        <end position="158"/>
    </location>
</feature>
<keyword evidence="3" id="KW-1185">Reference proteome</keyword>
<dbReference type="AlphaFoldDB" id="A0A5B7END0"/>
<proteinExistence type="predicted"/>